<organism evidence="3 4">
    <name type="scientific">Deinobacterium chartae</name>
    <dbReference type="NCBI Taxonomy" id="521158"/>
    <lineage>
        <taxon>Bacteria</taxon>
        <taxon>Thermotogati</taxon>
        <taxon>Deinococcota</taxon>
        <taxon>Deinococci</taxon>
        <taxon>Deinococcales</taxon>
        <taxon>Deinococcaceae</taxon>
        <taxon>Deinobacterium</taxon>
    </lineage>
</organism>
<evidence type="ECO:0000313" key="4">
    <source>
        <dbReference type="Proteomes" id="UP000569951"/>
    </source>
</evidence>
<sequence>MIPLSIGLFSDAYLPDPNGVSTSVYLLARELRRLGHDAWVVAPAHPGAPIAEEGVVRLRSLLNPFFEGQRVALPRARRLPARFDLIHTHTPLVLGMWGSQLARRQGVAHVSTYHTHYEHYAHYVPGLRGLNRAARVIPRMARAFYDRTDLIIAPSPAVGELARSYGLRPPVRLLPGGIDFEVLAQAADLPSPWPVGSRRLLTVSRLGEEKNVAGVLEAFSRIRDPGAHLLVVGEGPQRLQLEGYVRWLGIAGRVTFTGRVPYTEIGALYRQAELFLFASETETQGLVLLEAQAMGVPVVAVGAQGTLWGVRAGESGYLVAPGDTEALARRASLLLENPALHARFSRAAREFAAQYSAARVAERTLEAYLEVLGRRFREAADVPPYPLAR</sequence>
<dbReference type="CDD" id="cd03817">
    <property type="entry name" value="GT4_UGDG-like"/>
    <property type="match status" value="1"/>
</dbReference>
<name>A0A841I448_9DEIO</name>
<evidence type="ECO:0000259" key="2">
    <source>
        <dbReference type="Pfam" id="PF13439"/>
    </source>
</evidence>
<comment type="caution">
    <text evidence="3">The sequence shown here is derived from an EMBL/GenBank/DDBJ whole genome shotgun (WGS) entry which is preliminary data.</text>
</comment>
<protein>
    <submittedName>
        <fullName evidence="3">Glycosyltransferase involved in cell wall biosynthesis</fullName>
    </submittedName>
</protein>
<keyword evidence="3" id="KW-0808">Transferase</keyword>
<dbReference type="InterPro" id="IPR050194">
    <property type="entry name" value="Glycosyltransferase_grp1"/>
</dbReference>
<dbReference type="RefSeq" id="WP_183988542.1">
    <property type="nucleotide sequence ID" value="NZ_JACHHG010000015.1"/>
</dbReference>
<feature type="domain" description="Glycosyltransferase subfamily 4-like N-terminal" evidence="2">
    <location>
        <begin position="18"/>
        <end position="181"/>
    </location>
</feature>
<accession>A0A841I448</accession>
<dbReference type="InterPro" id="IPR028098">
    <property type="entry name" value="Glyco_trans_4-like_N"/>
</dbReference>
<evidence type="ECO:0000313" key="3">
    <source>
        <dbReference type="EMBL" id="MBB6099806.1"/>
    </source>
</evidence>
<dbReference type="SUPFAM" id="SSF53756">
    <property type="entry name" value="UDP-Glycosyltransferase/glycogen phosphorylase"/>
    <property type="match status" value="1"/>
</dbReference>
<dbReference type="Pfam" id="PF00534">
    <property type="entry name" value="Glycos_transf_1"/>
    <property type="match status" value="1"/>
</dbReference>
<dbReference type="PANTHER" id="PTHR45947:SF3">
    <property type="entry name" value="SULFOQUINOVOSYL TRANSFERASE SQD2"/>
    <property type="match status" value="1"/>
</dbReference>
<reference evidence="3 4" key="1">
    <citation type="submission" date="2020-08" db="EMBL/GenBank/DDBJ databases">
        <title>Genomic Encyclopedia of Type Strains, Phase IV (KMG-IV): sequencing the most valuable type-strain genomes for metagenomic binning, comparative biology and taxonomic classification.</title>
        <authorList>
            <person name="Goeker M."/>
        </authorList>
    </citation>
    <scope>NUCLEOTIDE SEQUENCE [LARGE SCALE GENOMIC DNA]</scope>
    <source>
        <strain evidence="3 4">DSM 21458</strain>
    </source>
</reference>
<dbReference type="AlphaFoldDB" id="A0A841I448"/>
<feature type="domain" description="Glycosyl transferase family 1" evidence="1">
    <location>
        <begin position="193"/>
        <end position="350"/>
    </location>
</feature>
<dbReference type="PANTHER" id="PTHR45947">
    <property type="entry name" value="SULFOQUINOVOSYL TRANSFERASE SQD2"/>
    <property type="match status" value="1"/>
</dbReference>
<proteinExistence type="predicted"/>
<gene>
    <name evidence="3" type="ORF">HNR42_003264</name>
</gene>
<dbReference type="Gene3D" id="3.40.50.2000">
    <property type="entry name" value="Glycogen Phosphorylase B"/>
    <property type="match status" value="2"/>
</dbReference>
<dbReference type="Pfam" id="PF13439">
    <property type="entry name" value="Glyco_transf_4"/>
    <property type="match status" value="1"/>
</dbReference>
<dbReference type="EMBL" id="JACHHG010000015">
    <property type="protein sequence ID" value="MBB6099806.1"/>
    <property type="molecule type" value="Genomic_DNA"/>
</dbReference>
<dbReference type="Proteomes" id="UP000569951">
    <property type="component" value="Unassembled WGS sequence"/>
</dbReference>
<dbReference type="GO" id="GO:0016757">
    <property type="term" value="F:glycosyltransferase activity"/>
    <property type="evidence" value="ECO:0007669"/>
    <property type="project" value="InterPro"/>
</dbReference>
<keyword evidence="4" id="KW-1185">Reference proteome</keyword>
<dbReference type="InterPro" id="IPR001296">
    <property type="entry name" value="Glyco_trans_1"/>
</dbReference>
<evidence type="ECO:0000259" key="1">
    <source>
        <dbReference type="Pfam" id="PF00534"/>
    </source>
</evidence>